<protein>
    <submittedName>
        <fullName evidence="1">Uncharacterized protein</fullName>
    </submittedName>
</protein>
<reference evidence="1 2" key="1">
    <citation type="submission" date="2021-03" db="EMBL/GenBank/DDBJ databases">
        <title>Gelidibacter sp. nov., isolated from costal sediment.</title>
        <authorList>
            <person name="Lun K.-Y."/>
        </authorList>
    </citation>
    <scope>NUCLEOTIDE SEQUENCE [LARGE SCALE GENOMIC DNA]</scope>
    <source>
        <strain evidence="1 2">DF109</strain>
    </source>
</reference>
<keyword evidence="2" id="KW-1185">Reference proteome</keyword>
<proteinExistence type="predicted"/>
<dbReference type="Proteomes" id="UP000681315">
    <property type="component" value="Unassembled WGS sequence"/>
</dbReference>
<sequence length="145" mass="16724">MAHAYLNTKYANFIDLYDWNFKIAMDKYATDNRFNPNGTAVEKNRFHHEFMGQYVDAMAISHVSWDQKYGTGGITRRDSRGHQTIDWEYYKSMAYGGLYYEDSYGNQIATDSFKALVPNKSDRDIIKNILKNEQDGNGSSKGTKC</sequence>
<evidence type="ECO:0000313" key="2">
    <source>
        <dbReference type="Proteomes" id="UP000681315"/>
    </source>
</evidence>
<comment type="caution">
    <text evidence="1">The sequence shown here is derived from an EMBL/GenBank/DDBJ whole genome shotgun (WGS) entry which is preliminary data.</text>
</comment>
<dbReference type="EMBL" id="JAGEVG010000015">
    <property type="protein sequence ID" value="MBO3099296.1"/>
    <property type="molecule type" value="Genomic_DNA"/>
</dbReference>
<gene>
    <name evidence="1" type="ORF">J4051_13525</name>
</gene>
<accession>A0ABS3SUD2</accession>
<name>A0ABS3SUD2_9FLAO</name>
<organism evidence="1 2">
    <name type="scientific">Gelidibacter pelagius</name>
    <dbReference type="NCBI Taxonomy" id="2819985"/>
    <lineage>
        <taxon>Bacteria</taxon>
        <taxon>Pseudomonadati</taxon>
        <taxon>Bacteroidota</taxon>
        <taxon>Flavobacteriia</taxon>
        <taxon>Flavobacteriales</taxon>
        <taxon>Flavobacteriaceae</taxon>
        <taxon>Gelidibacter</taxon>
    </lineage>
</organism>
<evidence type="ECO:0000313" key="1">
    <source>
        <dbReference type="EMBL" id="MBO3099296.1"/>
    </source>
</evidence>
<dbReference type="RefSeq" id="WP_208234405.1">
    <property type="nucleotide sequence ID" value="NZ_JAGEVG010000015.1"/>
</dbReference>